<feature type="region of interest" description="Disordered" evidence="1">
    <location>
        <begin position="61"/>
        <end position="90"/>
    </location>
</feature>
<protein>
    <submittedName>
        <fullName evidence="2">Uncharacterized protein</fullName>
    </submittedName>
</protein>
<evidence type="ECO:0000313" key="2">
    <source>
        <dbReference type="EMBL" id="KKM79950.1"/>
    </source>
</evidence>
<gene>
    <name evidence="2" type="ORF">LCGC14_1344820</name>
</gene>
<accession>A0A0F9MTI5</accession>
<dbReference type="EMBL" id="LAZR01008261">
    <property type="protein sequence ID" value="KKM79950.1"/>
    <property type="molecule type" value="Genomic_DNA"/>
</dbReference>
<comment type="caution">
    <text evidence="2">The sequence shown here is derived from an EMBL/GenBank/DDBJ whole genome shotgun (WGS) entry which is preliminary data.</text>
</comment>
<reference evidence="2" key="1">
    <citation type="journal article" date="2015" name="Nature">
        <title>Complex archaea that bridge the gap between prokaryotes and eukaryotes.</title>
        <authorList>
            <person name="Spang A."/>
            <person name="Saw J.H."/>
            <person name="Jorgensen S.L."/>
            <person name="Zaremba-Niedzwiedzka K."/>
            <person name="Martijn J."/>
            <person name="Lind A.E."/>
            <person name="van Eijk R."/>
            <person name="Schleper C."/>
            <person name="Guy L."/>
            <person name="Ettema T.J."/>
        </authorList>
    </citation>
    <scope>NUCLEOTIDE SEQUENCE</scope>
</reference>
<name>A0A0F9MTI5_9ZZZZ</name>
<proteinExistence type="predicted"/>
<feature type="compositionally biased region" description="Basic and acidic residues" evidence="1">
    <location>
        <begin position="63"/>
        <end position="79"/>
    </location>
</feature>
<sequence>MAQNKVNPKDISRFYTEVDKGSDKPAFCKPEHKRLFDEETATLKKALKSGLVASHRVMAQEQNLREREERGDQLNKSEHQAMGIIAEDPDGWKKRRAECAEEISRGMPSRKEVKDRTINPFMNLRREKQGGLQALKKEYIIISRAMGEDANVSFLQRDK</sequence>
<evidence type="ECO:0000256" key="1">
    <source>
        <dbReference type="SAM" id="MobiDB-lite"/>
    </source>
</evidence>
<dbReference type="AlphaFoldDB" id="A0A0F9MTI5"/>
<organism evidence="2">
    <name type="scientific">marine sediment metagenome</name>
    <dbReference type="NCBI Taxonomy" id="412755"/>
    <lineage>
        <taxon>unclassified sequences</taxon>
        <taxon>metagenomes</taxon>
        <taxon>ecological metagenomes</taxon>
    </lineage>
</organism>